<organism evidence="16 17">
    <name type="scientific">Candidatus Accumulibacter aalborgensis</name>
    <dbReference type="NCBI Taxonomy" id="1860102"/>
    <lineage>
        <taxon>Bacteria</taxon>
        <taxon>Pseudomonadati</taxon>
        <taxon>Pseudomonadota</taxon>
        <taxon>Betaproteobacteria</taxon>
        <taxon>Candidatus Accumulibacter</taxon>
    </lineage>
</organism>
<dbReference type="GO" id="GO:0051539">
    <property type="term" value="F:4 iron, 4 sulfur cluster binding"/>
    <property type="evidence" value="ECO:0007669"/>
    <property type="project" value="UniProtKB-UniRule"/>
</dbReference>
<accession>A0A1A8XS12</accession>
<evidence type="ECO:0000256" key="2">
    <source>
        <dbReference type="ARBA" id="ARBA00002933"/>
    </source>
</evidence>
<keyword evidence="17" id="KW-1185">Reference proteome</keyword>
<dbReference type="SUPFAM" id="SSF55811">
    <property type="entry name" value="Nudix"/>
    <property type="match status" value="1"/>
</dbReference>
<keyword evidence="7" id="KW-0479">Metal-binding</keyword>
<evidence type="ECO:0000313" key="16">
    <source>
        <dbReference type="EMBL" id="SBT06733.1"/>
    </source>
</evidence>
<evidence type="ECO:0000256" key="5">
    <source>
        <dbReference type="ARBA" id="ARBA00022023"/>
    </source>
</evidence>
<dbReference type="EC" id="3.2.2.31" evidence="4 14"/>
<dbReference type="PANTHER" id="PTHR42944:SF1">
    <property type="entry name" value="ADENINE DNA GLYCOSYLASE"/>
    <property type="match status" value="1"/>
</dbReference>
<dbReference type="RefSeq" id="WP_186407306.1">
    <property type="nucleotide sequence ID" value="NZ_FLQX01000111.1"/>
</dbReference>
<reference evidence="16 17" key="1">
    <citation type="submission" date="2016-06" db="EMBL/GenBank/DDBJ databases">
        <authorList>
            <person name="Kjaerup R.B."/>
            <person name="Dalgaard T.S."/>
            <person name="Juul-Madsen H.R."/>
        </authorList>
    </citation>
    <scope>NUCLEOTIDE SEQUENCE [LARGE SCALE GENOMIC DNA]</scope>
    <source>
        <strain evidence="16">3</strain>
    </source>
</reference>
<comment type="function">
    <text evidence="2">Adenine glycosylase active on G-A mispairs. MutY also corrects error-prone DNA synthesis past GO lesions which are due to the oxidatively damaged form of guanine: 7,8-dihydro-8-oxoguanine (8-oxo-dGTP).</text>
</comment>
<evidence type="ECO:0000256" key="7">
    <source>
        <dbReference type="ARBA" id="ARBA00022723"/>
    </source>
</evidence>
<comment type="similarity">
    <text evidence="3 14">Belongs to the Nth/MutY family.</text>
</comment>
<dbReference type="FunFam" id="1.10.340.30:FF:000002">
    <property type="entry name" value="Adenine DNA glycosylase"/>
    <property type="match status" value="1"/>
</dbReference>
<dbReference type="SUPFAM" id="SSF48150">
    <property type="entry name" value="DNA-glycosylase"/>
    <property type="match status" value="1"/>
</dbReference>
<dbReference type="GO" id="GO:0034039">
    <property type="term" value="F:8-oxo-7,8-dihydroguanine DNA N-glycosylase activity"/>
    <property type="evidence" value="ECO:0007669"/>
    <property type="project" value="TreeGrafter"/>
</dbReference>
<keyword evidence="12" id="KW-0234">DNA repair</keyword>
<dbReference type="InterPro" id="IPR029119">
    <property type="entry name" value="MutY_C"/>
</dbReference>
<dbReference type="Pfam" id="PF00730">
    <property type="entry name" value="HhH-GPD"/>
    <property type="match status" value="1"/>
</dbReference>
<dbReference type="InterPro" id="IPR005760">
    <property type="entry name" value="A/G_AdeGlyc_MutY"/>
</dbReference>
<dbReference type="EMBL" id="FLQX01000111">
    <property type="protein sequence ID" value="SBT06733.1"/>
    <property type="molecule type" value="Genomic_DNA"/>
</dbReference>
<evidence type="ECO:0000256" key="6">
    <source>
        <dbReference type="ARBA" id="ARBA00022485"/>
    </source>
</evidence>
<dbReference type="InterPro" id="IPR003265">
    <property type="entry name" value="HhH-GPD_domain"/>
</dbReference>
<evidence type="ECO:0000259" key="15">
    <source>
        <dbReference type="SMART" id="SM00478"/>
    </source>
</evidence>
<keyword evidence="6" id="KW-0004">4Fe-4S</keyword>
<name>A0A1A8XS12_9PROT</name>
<protein>
    <recommendedName>
        <fullName evidence="5 14">Adenine DNA glycosylase</fullName>
        <ecNumber evidence="4 14">3.2.2.31</ecNumber>
    </recommendedName>
</protein>
<feature type="domain" description="HhH-GPD" evidence="15">
    <location>
        <begin position="45"/>
        <end position="196"/>
    </location>
</feature>
<keyword evidence="13 14" id="KW-0326">Glycosidase</keyword>
<keyword evidence="9 16" id="KW-0378">Hydrolase</keyword>
<dbReference type="InterPro" id="IPR044298">
    <property type="entry name" value="MIG/MutY"/>
</dbReference>
<keyword evidence="8 14" id="KW-0227">DNA damage</keyword>
<dbReference type="GO" id="GO:0000701">
    <property type="term" value="F:purine-specific mismatch base pair DNA N-glycosylase activity"/>
    <property type="evidence" value="ECO:0007669"/>
    <property type="project" value="UniProtKB-EC"/>
</dbReference>
<dbReference type="SMART" id="SM00478">
    <property type="entry name" value="ENDO3c"/>
    <property type="match status" value="1"/>
</dbReference>
<dbReference type="CDD" id="cd03431">
    <property type="entry name" value="NUDIX_DNA_Glycosylase_C-MutY"/>
    <property type="match status" value="1"/>
</dbReference>
<dbReference type="Gene3D" id="3.90.79.10">
    <property type="entry name" value="Nucleoside Triphosphate Pyrophosphohydrolase"/>
    <property type="match status" value="1"/>
</dbReference>
<evidence type="ECO:0000256" key="13">
    <source>
        <dbReference type="ARBA" id="ARBA00023295"/>
    </source>
</evidence>
<keyword evidence="11" id="KW-0411">Iron-sulfur</keyword>
<dbReference type="PANTHER" id="PTHR42944">
    <property type="entry name" value="ADENINE DNA GLYCOSYLASE"/>
    <property type="match status" value="1"/>
</dbReference>
<dbReference type="GO" id="GO:0006284">
    <property type="term" value="P:base-excision repair"/>
    <property type="evidence" value="ECO:0007669"/>
    <property type="project" value="UniProtKB-UniRule"/>
</dbReference>
<dbReference type="InterPro" id="IPR015797">
    <property type="entry name" value="NUDIX_hydrolase-like_dom_sf"/>
</dbReference>
<dbReference type="GO" id="GO:0046872">
    <property type="term" value="F:metal ion binding"/>
    <property type="evidence" value="ECO:0007669"/>
    <property type="project" value="UniProtKB-UniRule"/>
</dbReference>
<evidence type="ECO:0000256" key="9">
    <source>
        <dbReference type="ARBA" id="ARBA00022801"/>
    </source>
</evidence>
<evidence type="ECO:0000313" key="17">
    <source>
        <dbReference type="Proteomes" id="UP000199169"/>
    </source>
</evidence>
<evidence type="ECO:0000256" key="11">
    <source>
        <dbReference type="ARBA" id="ARBA00023014"/>
    </source>
</evidence>
<gene>
    <name evidence="16" type="primary">mutY</name>
    <name evidence="16" type="ORF">ACCAA_350109</name>
</gene>
<evidence type="ECO:0000256" key="14">
    <source>
        <dbReference type="RuleBase" id="RU365096"/>
    </source>
</evidence>
<dbReference type="Proteomes" id="UP000199169">
    <property type="component" value="Unassembled WGS sequence"/>
</dbReference>
<evidence type="ECO:0000256" key="3">
    <source>
        <dbReference type="ARBA" id="ARBA00008343"/>
    </source>
</evidence>
<comment type="cofactor">
    <cofactor evidence="14">
        <name>[4Fe-4S] cluster</name>
        <dbReference type="ChEBI" id="CHEBI:49883"/>
    </cofactor>
    <text evidence="14">Binds 1 [4Fe-4S] cluster.</text>
</comment>
<evidence type="ECO:0000256" key="4">
    <source>
        <dbReference type="ARBA" id="ARBA00012045"/>
    </source>
</evidence>
<dbReference type="AlphaFoldDB" id="A0A1A8XS12"/>
<dbReference type="GO" id="GO:0032357">
    <property type="term" value="F:oxidized purine DNA binding"/>
    <property type="evidence" value="ECO:0007669"/>
    <property type="project" value="TreeGrafter"/>
</dbReference>
<comment type="catalytic activity">
    <reaction evidence="1 14">
        <text>Hydrolyzes free adenine bases from 7,8-dihydro-8-oxoguanine:adenine mismatched double-stranded DNA, leaving an apurinic site.</text>
        <dbReference type="EC" id="3.2.2.31"/>
    </reaction>
</comment>
<dbReference type="InterPro" id="IPR011257">
    <property type="entry name" value="DNA_glycosylase"/>
</dbReference>
<dbReference type="Gene3D" id="1.10.1670.10">
    <property type="entry name" value="Helix-hairpin-Helix base-excision DNA repair enzymes (C-terminal)"/>
    <property type="match status" value="1"/>
</dbReference>
<evidence type="ECO:0000256" key="8">
    <source>
        <dbReference type="ARBA" id="ARBA00022763"/>
    </source>
</evidence>
<dbReference type="NCBIfam" id="TIGR01084">
    <property type="entry name" value="mutY"/>
    <property type="match status" value="1"/>
</dbReference>
<evidence type="ECO:0000256" key="10">
    <source>
        <dbReference type="ARBA" id="ARBA00023004"/>
    </source>
</evidence>
<keyword evidence="10 14" id="KW-0408">Iron</keyword>
<dbReference type="GO" id="GO:0006298">
    <property type="term" value="P:mismatch repair"/>
    <property type="evidence" value="ECO:0007669"/>
    <property type="project" value="TreeGrafter"/>
</dbReference>
<dbReference type="Pfam" id="PF14815">
    <property type="entry name" value="NUDIX_4"/>
    <property type="match status" value="1"/>
</dbReference>
<dbReference type="CDD" id="cd00056">
    <property type="entry name" value="ENDO3c"/>
    <property type="match status" value="1"/>
</dbReference>
<dbReference type="Gene3D" id="1.10.340.30">
    <property type="entry name" value="Hypothetical protein, domain 2"/>
    <property type="match status" value="1"/>
</dbReference>
<dbReference type="STRING" id="1860102.ACCAA_350109"/>
<evidence type="ECO:0000256" key="12">
    <source>
        <dbReference type="ARBA" id="ARBA00023204"/>
    </source>
</evidence>
<evidence type="ECO:0000256" key="1">
    <source>
        <dbReference type="ARBA" id="ARBA00000843"/>
    </source>
</evidence>
<sequence length="353" mass="38810">MPPDDPQRHAQFADRVIAWQKANGRHDLPWQQTRDAYRIWLSEIMLQQTQVATVIPYYVRFLARFPTLAALAAAPLGSVLELWSGLGYYARARNLHRCAQTIVGERSGRFSADPGNNATLPGIGRSTAAAISVFAFGCRAAILDGNVKRVLARCFAVQSSAANAQSERDLWALAEALLPESDIESYTQGMMDLGATVCTRHRPVCDACPLQPICVACRDGRQAELPLQQARKALPERASRVLLLSDGRRVLLERRPPLGIWGGLLSLPALVGESAEGFARQHGCRLLRTETLLPVSHTFTHFRLTIDVLHADVEIIGPSAMEAVWEWLPFENVASAALPAPIKKLLLSLRTTP</sequence>
<dbReference type="InterPro" id="IPR023170">
    <property type="entry name" value="HhH_base_excis_C"/>
</dbReference>
<dbReference type="GO" id="GO:0035485">
    <property type="term" value="F:adenine/guanine mispair binding"/>
    <property type="evidence" value="ECO:0007669"/>
    <property type="project" value="TreeGrafter"/>
</dbReference>
<proteinExistence type="inferred from homology"/>